<proteinExistence type="inferred from homology"/>
<evidence type="ECO:0000259" key="2">
    <source>
        <dbReference type="Pfam" id="PF00975"/>
    </source>
</evidence>
<evidence type="ECO:0000256" key="1">
    <source>
        <dbReference type="ARBA" id="ARBA00007169"/>
    </source>
</evidence>
<dbReference type="InterPro" id="IPR029058">
    <property type="entry name" value="AB_hydrolase_fold"/>
</dbReference>
<accession>A0A0L0JY88</accession>
<dbReference type="PATRIC" id="fig|42234.21.peg.5835"/>
<dbReference type="SUPFAM" id="SSF53474">
    <property type="entry name" value="alpha/beta-Hydrolases"/>
    <property type="match status" value="1"/>
</dbReference>
<feature type="domain" description="Thioesterase" evidence="2">
    <location>
        <begin position="23"/>
        <end position="245"/>
    </location>
</feature>
<dbReference type="Proteomes" id="UP000037151">
    <property type="component" value="Unassembled WGS sequence"/>
</dbReference>
<dbReference type="EMBL" id="JPPY01000165">
    <property type="protein sequence ID" value="KND30541.1"/>
    <property type="molecule type" value="Genomic_DNA"/>
</dbReference>
<evidence type="ECO:0000313" key="4">
    <source>
        <dbReference type="Proteomes" id="UP000037151"/>
    </source>
</evidence>
<protein>
    <recommendedName>
        <fullName evidence="2">Thioesterase domain-containing protein</fullName>
    </recommendedName>
</protein>
<comment type="similarity">
    <text evidence="1">Belongs to the thioesterase family.</text>
</comment>
<dbReference type="GO" id="GO:0008610">
    <property type="term" value="P:lipid biosynthetic process"/>
    <property type="evidence" value="ECO:0007669"/>
    <property type="project" value="TreeGrafter"/>
</dbReference>
<dbReference type="PANTHER" id="PTHR11487:SF0">
    <property type="entry name" value="S-ACYL FATTY ACID SYNTHASE THIOESTERASE, MEDIUM CHAIN"/>
    <property type="match status" value="1"/>
</dbReference>
<sequence>MTETGRAGRWVRRPVPRPRARGRLVCFPCAGSGAMMYRSWQRLLPDDLELCLVQPPGREDRAGEPALTRASDVVDGMLPEVRGLLDLPTLFFGHSMGALLAHTLTLRLRAEGLPGPRHLFVSARPAPHLPHRGPARHLLGDRDLTEVLRALGGMPEEAFALPELMEMMLPLVRADFTLSETHRQPPGTRPLETPVTALGGLGDPFVPTDDLYAWREATDSRFAAHLFQGGHFYLNDALEHVVRIVLAEHESTALTHTGNPQ</sequence>
<dbReference type="InterPro" id="IPR012223">
    <property type="entry name" value="TEII"/>
</dbReference>
<dbReference type="Pfam" id="PF00975">
    <property type="entry name" value="Thioesterase"/>
    <property type="match status" value="1"/>
</dbReference>
<dbReference type="Gene3D" id="3.40.50.1820">
    <property type="entry name" value="alpha/beta hydrolase"/>
    <property type="match status" value="1"/>
</dbReference>
<dbReference type="PANTHER" id="PTHR11487">
    <property type="entry name" value="THIOESTERASE"/>
    <property type="match status" value="1"/>
</dbReference>
<gene>
    <name evidence="3" type="ORF">IQ63_28285</name>
</gene>
<dbReference type="RefSeq" id="WP_267889639.1">
    <property type="nucleotide sequence ID" value="NZ_KQ257829.1"/>
</dbReference>
<dbReference type="InterPro" id="IPR001031">
    <property type="entry name" value="Thioesterase"/>
</dbReference>
<dbReference type="AlphaFoldDB" id="A0A0L0JY88"/>
<reference evidence="4" key="1">
    <citation type="submission" date="2014-07" db="EMBL/GenBank/DDBJ databases">
        <title>Genome sequencing of plant-pathogenic Streptomyces species.</title>
        <authorList>
            <person name="Harrison J."/>
            <person name="Sapp M."/>
            <person name="Thwaites R."/>
            <person name="Studholme D.J."/>
        </authorList>
    </citation>
    <scope>NUCLEOTIDE SEQUENCE [LARGE SCALE GENOMIC DNA]</scope>
    <source>
        <strain evidence="4">NCPPB 4445</strain>
    </source>
</reference>
<name>A0A0L0JY88_9ACTN</name>
<evidence type="ECO:0000313" key="3">
    <source>
        <dbReference type="EMBL" id="KND30541.1"/>
    </source>
</evidence>
<comment type="caution">
    <text evidence="3">The sequence shown here is derived from an EMBL/GenBank/DDBJ whole genome shotgun (WGS) entry which is preliminary data.</text>
</comment>
<organism evidence="3 4">
    <name type="scientific">Streptomyces acidiscabies</name>
    <dbReference type="NCBI Taxonomy" id="42234"/>
    <lineage>
        <taxon>Bacteria</taxon>
        <taxon>Bacillati</taxon>
        <taxon>Actinomycetota</taxon>
        <taxon>Actinomycetes</taxon>
        <taxon>Kitasatosporales</taxon>
        <taxon>Streptomycetaceae</taxon>
        <taxon>Streptomyces</taxon>
    </lineage>
</organism>